<evidence type="ECO:0008006" key="3">
    <source>
        <dbReference type="Google" id="ProtNLM"/>
    </source>
</evidence>
<accession>A0ABT3IH58</accession>
<comment type="caution">
    <text evidence="1">The sequence shown here is derived from an EMBL/GenBank/DDBJ whole genome shotgun (WGS) entry which is preliminary data.</text>
</comment>
<evidence type="ECO:0000313" key="1">
    <source>
        <dbReference type="EMBL" id="MCW3483273.1"/>
    </source>
</evidence>
<sequence length="314" mass="36146">MKYFLKKTVGISLLFFLSIIILLASTNTILKKKELFKIDPQDSLVVFGHSHAECSFNDSVISHFKNLGASGESYFYTFSKVKNVLKGNPQIKVVFVEFTNNQVMKEMDDWIWGNEKMLYRYSAYAPFLSFSDNALLLQHNLSGYIQCLSNTLKTHTSSIVKNNNSFSGMLGGYLPLHKHKADSFLAVQQATSHGKVTADTAISYENIRYLKQIVDFCHENNKQVYFVRSPQHKAYFLTKNENIFQQVRNEYFAAIPFLDFNAFPLVNAEYADLEHLNYEGAYKFSMYFNNLLKEGLLAQKDLPRFLNEKAATYH</sequence>
<gene>
    <name evidence="1" type="ORF">OL497_05175</name>
</gene>
<keyword evidence="2" id="KW-1185">Reference proteome</keyword>
<reference evidence="1 2" key="1">
    <citation type="submission" date="2022-10" db="EMBL/GenBank/DDBJ databases">
        <title>Chitinophaga nivalis PC15 sp. nov., isolated from Pyeongchang county, South Korea.</title>
        <authorList>
            <person name="Trinh H.N."/>
        </authorList>
    </citation>
    <scope>NUCLEOTIDE SEQUENCE [LARGE SCALE GENOMIC DNA]</scope>
    <source>
        <strain evidence="1 2">PC14</strain>
    </source>
</reference>
<proteinExistence type="predicted"/>
<organism evidence="1 2">
    <name type="scientific">Chitinophaga nivalis</name>
    <dbReference type="NCBI Taxonomy" id="2991709"/>
    <lineage>
        <taxon>Bacteria</taxon>
        <taxon>Pseudomonadati</taxon>
        <taxon>Bacteroidota</taxon>
        <taxon>Chitinophagia</taxon>
        <taxon>Chitinophagales</taxon>
        <taxon>Chitinophagaceae</taxon>
        <taxon>Chitinophaga</taxon>
    </lineage>
</organism>
<protein>
    <recommendedName>
        <fullName evidence="3">SGNH/GDSL hydrolase family protein</fullName>
    </recommendedName>
</protein>
<evidence type="ECO:0000313" key="2">
    <source>
        <dbReference type="Proteomes" id="UP001207742"/>
    </source>
</evidence>
<dbReference type="EMBL" id="JAPDNS010000001">
    <property type="protein sequence ID" value="MCW3483273.1"/>
    <property type="molecule type" value="Genomic_DNA"/>
</dbReference>
<name>A0ABT3IH58_9BACT</name>
<dbReference type="Proteomes" id="UP001207742">
    <property type="component" value="Unassembled WGS sequence"/>
</dbReference>
<dbReference type="RefSeq" id="WP_264728441.1">
    <property type="nucleotide sequence ID" value="NZ_JAPDNR010000001.1"/>
</dbReference>